<comment type="subcellular location">
    <subcellularLocation>
        <location evidence="1">Nucleus</location>
    </subcellularLocation>
</comment>
<evidence type="ECO:0000256" key="3">
    <source>
        <dbReference type="ARBA" id="ARBA00022771"/>
    </source>
</evidence>
<proteinExistence type="predicted"/>
<reference evidence="10" key="1">
    <citation type="submission" date="2015-04" db="UniProtKB">
        <authorList>
            <consortium name="EnsemblPlants"/>
        </authorList>
    </citation>
    <scope>IDENTIFICATION</scope>
</reference>
<dbReference type="Pfam" id="PF23380">
    <property type="entry name" value="VIN3_C"/>
    <property type="match status" value="1"/>
</dbReference>
<protein>
    <submittedName>
        <fullName evidence="10">Uncharacterized protein</fullName>
    </submittedName>
</protein>
<evidence type="ECO:0000256" key="1">
    <source>
        <dbReference type="ARBA" id="ARBA00004123"/>
    </source>
</evidence>
<dbReference type="AlphaFoldDB" id="A0A0E0ASA4"/>
<evidence type="ECO:0000259" key="7">
    <source>
        <dbReference type="Pfam" id="PF07227"/>
    </source>
</evidence>
<dbReference type="PANTHER" id="PTHR46286">
    <property type="entry name" value="VIN3-LIKE PROTEIN 2-RELATED"/>
    <property type="match status" value="1"/>
</dbReference>
<dbReference type="CDD" id="cd15521">
    <property type="entry name" value="PHD_VIN3_plant"/>
    <property type="match status" value="1"/>
</dbReference>
<dbReference type="InterPro" id="IPR036116">
    <property type="entry name" value="FN3_sf"/>
</dbReference>
<dbReference type="STRING" id="40148.A0A0E0ASA4"/>
<dbReference type="Proteomes" id="UP000026961">
    <property type="component" value="Chromosome 8"/>
</dbReference>
<organism evidence="10">
    <name type="scientific">Oryza glumipatula</name>
    <dbReference type="NCBI Taxonomy" id="40148"/>
    <lineage>
        <taxon>Eukaryota</taxon>
        <taxon>Viridiplantae</taxon>
        <taxon>Streptophyta</taxon>
        <taxon>Embryophyta</taxon>
        <taxon>Tracheophyta</taxon>
        <taxon>Spermatophyta</taxon>
        <taxon>Magnoliopsida</taxon>
        <taxon>Liliopsida</taxon>
        <taxon>Poales</taxon>
        <taxon>Poaceae</taxon>
        <taxon>BOP clade</taxon>
        <taxon>Oryzoideae</taxon>
        <taxon>Oryzeae</taxon>
        <taxon>Oryzinae</taxon>
        <taxon>Oryza</taxon>
    </lineage>
</organism>
<keyword evidence="3" id="KW-0863">Zinc-finger</keyword>
<dbReference type="GO" id="GO:0040029">
    <property type="term" value="P:epigenetic regulation of gene expression"/>
    <property type="evidence" value="ECO:0007669"/>
    <property type="project" value="InterPro"/>
</dbReference>
<reference evidence="10" key="2">
    <citation type="submission" date="2018-05" db="EMBL/GenBank/DDBJ databases">
        <title>OgluRS3 (Oryza glumaepatula Reference Sequence Version 3).</title>
        <authorList>
            <person name="Zhang J."/>
            <person name="Kudrna D."/>
            <person name="Lee S."/>
            <person name="Talag J."/>
            <person name="Welchert J."/>
            <person name="Wing R.A."/>
        </authorList>
    </citation>
    <scope>NUCLEOTIDE SEQUENCE [LARGE SCALE GENOMIC DNA]</scope>
</reference>
<keyword evidence="5" id="KW-0539">Nucleus</keyword>
<name>A0A0E0ASA4_9ORYZ</name>
<feature type="compositionally biased region" description="Basic and acidic residues" evidence="6">
    <location>
        <begin position="278"/>
        <end position="290"/>
    </location>
</feature>
<dbReference type="EnsemblPlants" id="OGLUM08G06850.4">
    <property type="protein sequence ID" value="OGLUM08G06850.4"/>
    <property type="gene ID" value="OGLUM08G06850"/>
</dbReference>
<accession>A0A0E0ASA4</accession>
<evidence type="ECO:0000256" key="5">
    <source>
        <dbReference type="ARBA" id="ARBA00023242"/>
    </source>
</evidence>
<dbReference type="InterPro" id="IPR058585">
    <property type="entry name" value="Fn3_VIN3"/>
</dbReference>
<dbReference type="InterPro" id="IPR032881">
    <property type="entry name" value="Oberon-like_PHD"/>
</dbReference>
<dbReference type="eggNOG" id="ENOG502QR8D">
    <property type="taxonomic scope" value="Eukaryota"/>
</dbReference>
<evidence type="ECO:0000313" key="11">
    <source>
        <dbReference type="Proteomes" id="UP000026961"/>
    </source>
</evidence>
<evidence type="ECO:0000259" key="8">
    <source>
        <dbReference type="Pfam" id="PF23376"/>
    </source>
</evidence>
<dbReference type="PANTHER" id="PTHR46286:SF6">
    <property type="entry name" value="OS08G0220600 PROTEIN"/>
    <property type="match status" value="1"/>
</dbReference>
<dbReference type="InterPro" id="IPR056990">
    <property type="entry name" value="VIN3-like_C"/>
</dbReference>
<dbReference type="Pfam" id="PF07227">
    <property type="entry name" value="PHD_Oberon"/>
    <property type="match status" value="1"/>
</dbReference>
<feature type="domain" description="Oberon-like PHD finger" evidence="7">
    <location>
        <begin position="314"/>
        <end position="434"/>
    </location>
</feature>
<dbReference type="SUPFAM" id="SSF49265">
    <property type="entry name" value="Fibronectin type III"/>
    <property type="match status" value="1"/>
</dbReference>
<keyword evidence="2" id="KW-0479">Metal-binding</keyword>
<evidence type="ECO:0000313" key="10">
    <source>
        <dbReference type="EnsemblPlants" id="OGLUM08G06850.4"/>
    </source>
</evidence>
<feature type="region of interest" description="Disordered" evidence="6">
    <location>
        <begin position="263"/>
        <end position="301"/>
    </location>
</feature>
<dbReference type="GO" id="GO:0010048">
    <property type="term" value="P:vernalization response"/>
    <property type="evidence" value="ECO:0007669"/>
    <property type="project" value="InterPro"/>
</dbReference>
<feature type="domain" description="VIN3-like C-terminal" evidence="9">
    <location>
        <begin position="728"/>
        <end position="800"/>
    </location>
</feature>
<evidence type="ECO:0000256" key="2">
    <source>
        <dbReference type="ARBA" id="ARBA00022723"/>
    </source>
</evidence>
<dbReference type="GO" id="GO:0005634">
    <property type="term" value="C:nucleus"/>
    <property type="evidence" value="ECO:0007669"/>
    <property type="project" value="UniProtKB-SubCell"/>
</dbReference>
<dbReference type="InterPro" id="IPR044514">
    <property type="entry name" value="VIN3-like"/>
</dbReference>
<evidence type="ECO:0000259" key="9">
    <source>
        <dbReference type="Pfam" id="PF23380"/>
    </source>
</evidence>
<sequence>MATRDHIGSVLSCRGTVSMRHGPARYHAAALPSCGCEVVPHFRVAKTVPLIRPARPQCRPRFSFRMTQKRSVGPWASEVICGPILLPWAEANPPDATRAAPFRHTILVRFVRLLLLLRRCRPRLASPASRRSRQRRRQPAGVCCVLRILARRLMVFKAVRRPKATPDCLIAIAAWTSLFYFPGFLMDPGKHNGMSLKDRRELVYEVSQWPQGASEILQCWTRRDLLELICAELGKERKYTNVPKSKMIAYLLKLVLRKNGQPKDDNANASILGQNNKNDTEKKENEEQPHHFSRSAKSDSSMCREAQAGSTAVCRNVACQATLNSGDAYCKRCSCCICHKYDENKDPSLWLVCSSDTPYSGYSCGTSCHLKCALKNKKAGILKNGCNKKSDGSFYCVWCGKMNWLMRNLRKQLAIARESRRVDVLCERLSLTHKMVKGSERYRELANIINSAVKILEKEVGCALDQVSAITGWGIVNRLCCGADVQKLCSCALEMVDSTLSSTLDFETNNNLEAPGPQPQVFFVEITPFSVLVVLKYQDNIAEEIDGCKVWHRSANMANYPAEPTCHVLRPNTRSLFSGLSPSTEYFFKVLPFGCSQGYGEWEVKCSTRSLNHGSSQCSTQNSESMSIKEDLEQHQKNELNLKNKQWWGIQYDSPSANSNENDVCPDLHPKRAKLAKLDGASDNDESQLLPTSEVLPFMSSNSSLSEVPSKPDWVSSTPDSACKNHVERQYEYSVKVIRWLEHEGHMDKDFRVKFLTWFSLKASAQERRIVNAFVDALVSDPASLVAQLIDSFMEVVCSKEKPAQPNGGCCNLWH</sequence>
<evidence type="ECO:0000256" key="4">
    <source>
        <dbReference type="ARBA" id="ARBA00022833"/>
    </source>
</evidence>
<keyword evidence="4" id="KW-0862">Zinc</keyword>
<evidence type="ECO:0000256" key="6">
    <source>
        <dbReference type="SAM" id="MobiDB-lite"/>
    </source>
</evidence>
<feature type="domain" description="VIN3-like fibronectin type-III" evidence="8">
    <location>
        <begin position="523"/>
        <end position="608"/>
    </location>
</feature>
<dbReference type="Gramene" id="OGLUM08G06850.4">
    <property type="protein sequence ID" value="OGLUM08G06850.4"/>
    <property type="gene ID" value="OGLUM08G06850"/>
</dbReference>
<dbReference type="GO" id="GO:0008270">
    <property type="term" value="F:zinc ion binding"/>
    <property type="evidence" value="ECO:0007669"/>
    <property type="project" value="UniProtKB-KW"/>
</dbReference>
<keyword evidence="11" id="KW-1185">Reference proteome</keyword>
<dbReference type="Pfam" id="PF23376">
    <property type="entry name" value="Fn3_VIN3"/>
    <property type="match status" value="1"/>
</dbReference>